<reference evidence="6 7" key="1">
    <citation type="submission" date="2020-01" db="EMBL/GenBank/DDBJ databases">
        <title>Frigidibacter albus SP32T (=CGMCC 1.13995T).</title>
        <authorList>
            <person name="Liao X."/>
        </authorList>
    </citation>
    <scope>NUCLEOTIDE SEQUENCE [LARGE SCALE GENOMIC DNA]</scope>
    <source>
        <strain evidence="6 7">SP32</strain>
    </source>
</reference>
<dbReference type="AlphaFoldDB" id="A0A6L8VE55"/>
<comment type="caution">
    <text evidence="6">The sequence shown here is derived from an EMBL/GenBank/DDBJ whole genome shotgun (WGS) entry which is preliminary data.</text>
</comment>
<protein>
    <submittedName>
        <fullName evidence="6">Helix-turn-helix domain-containing protein</fullName>
    </submittedName>
</protein>
<gene>
    <name evidence="6" type="ORF">GS660_00700</name>
</gene>
<dbReference type="SUPFAM" id="SSF46689">
    <property type="entry name" value="Homeodomain-like"/>
    <property type="match status" value="2"/>
</dbReference>
<proteinExistence type="predicted"/>
<dbReference type="EMBL" id="WWNR01000001">
    <property type="protein sequence ID" value="MZQ87609.1"/>
    <property type="molecule type" value="Genomic_DNA"/>
</dbReference>
<dbReference type="PROSITE" id="PS01124">
    <property type="entry name" value="HTH_ARAC_FAMILY_2"/>
    <property type="match status" value="1"/>
</dbReference>
<feature type="region of interest" description="Disordered" evidence="4">
    <location>
        <begin position="312"/>
        <end position="335"/>
    </location>
</feature>
<evidence type="ECO:0000256" key="2">
    <source>
        <dbReference type="ARBA" id="ARBA00023125"/>
    </source>
</evidence>
<dbReference type="GO" id="GO:0043565">
    <property type="term" value="F:sequence-specific DNA binding"/>
    <property type="evidence" value="ECO:0007669"/>
    <property type="project" value="InterPro"/>
</dbReference>
<evidence type="ECO:0000256" key="1">
    <source>
        <dbReference type="ARBA" id="ARBA00023015"/>
    </source>
</evidence>
<evidence type="ECO:0000313" key="6">
    <source>
        <dbReference type="EMBL" id="MZQ87609.1"/>
    </source>
</evidence>
<keyword evidence="1" id="KW-0805">Transcription regulation</keyword>
<dbReference type="PANTHER" id="PTHR46796:SF14">
    <property type="entry name" value="TRANSCRIPTIONAL REGULATORY PROTEIN"/>
    <property type="match status" value="1"/>
</dbReference>
<keyword evidence="3" id="KW-0804">Transcription</keyword>
<dbReference type="Gene3D" id="1.10.10.60">
    <property type="entry name" value="Homeodomain-like"/>
    <property type="match status" value="2"/>
</dbReference>
<sequence length="335" mass="36383">MNHEHEFVGQTNGITLTAPVRWQRLDGAVGVFWQAEGARGARGYYLSNHPRISVFFNDMSGVRVSNDAVPEDTHLLASDRTAEGRGLLPVAQGAAGHGRPMARVLFVPAGLPMWTLFTSGHAFSHLDIHLHPSRLVKMLSPALGKPGAIRVLGRPVECEGNQAIDALATLLTDEIRTRARHALFAESLVDSLVAGLLDIGVGARVGEPDRAEPRLTRGQMRKLVTCFRARGGRRLTIAEMSAEVGLSESWFSHLFKNTTGTTPLQWQLRQRVELAQDLLGSSGLSLAEIAGRLGFTDQAHLTKVFRRVTGETPAAWRRTHPAGAPAASDPPQRKA</sequence>
<dbReference type="InterPro" id="IPR018060">
    <property type="entry name" value="HTH_AraC"/>
</dbReference>
<feature type="domain" description="HTH araC/xylS-type" evidence="5">
    <location>
        <begin position="221"/>
        <end position="319"/>
    </location>
</feature>
<dbReference type="OrthoDB" id="9793400at2"/>
<dbReference type="Pfam" id="PF12833">
    <property type="entry name" value="HTH_18"/>
    <property type="match status" value="1"/>
</dbReference>
<evidence type="ECO:0000313" key="7">
    <source>
        <dbReference type="Proteomes" id="UP000477083"/>
    </source>
</evidence>
<evidence type="ECO:0000259" key="5">
    <source>
        <dbReference type="PROSITE" id="PS01124"/>
    </source>
</evidence>
<dbReference type="RefSeq" id="WP_161342384.1">
    <property type="nucleotide sequence ID" value="NZ_BMGW01000001.1"/>
</dbReference>
<organism evidence="6 7">
    <name type="scientific">Frigidibacter albus</name>
    <dbReference type="NCBI Taxonomy" id="1465486"/>
    <lineage>
        <taxon>Bacteria</taxon>
        <taxon>Pseudomonadati</taxon>
        <taxon>Pseudomonadota</taxon>
        <taxon>Alphaproteobacteria</taxon>
        <taxon>Rhodobacterales</taxon>
        <taxon>Paracoccaceae</taxon>
        <taxon>Frigidibacter</taxon>
    </lineage>
</organism>
<keyword evidence="2" id="KW-0238">DNA-binding</keyword>
<keyword evidence="7" id="KW-1185">Reference proteome</keyword>
<evidence type="ECO:0000256" key="3">
    <source>
        <dbReference type="ARBA" id="ARBA00023163"/>
    </source>
</evidence>
<dbReference type="InterPro" id="IPR009057">
    <property type="entry name" value="Homeodomain-like_sf"/>
</dbReference>
<dbReference type="InterPro" id="IPR050204">
    <property type="entry name" value="AraC_XylS_family_regulators"/>
</dbReference>
<dbReference type="Proteomes" id="UP000477083">
    <property type="component" value="Unassembled WGS sequence"/>
</dbReference>
<evidence type="ECO:0000256" key="4">
    <source>
        <dbReference type="SAM" id="MobiDB-lite"/>
    </source>
</evidence>
<accession>A0A6L8VE55</accession>
<dbReference type="PANTHER" id="PTHR46796">
    <property type="entry name" value="HTH-TYPE TRANSCRIPTIONAL ACTIVATOR RHAS-RELATED"/>
    <property type="match status" value="1"/>
</dbReference>
<name>A0A6L8VE55_9RHOB</name>
<dbReference type="GO" id="GO:0003700">
    <property type="term" value="F:DNA-binding transcription factor activity"/>
    <property type="evidence" value="ECO:0007669"/>
    <property type="project" value="InterPro"/>
</dbReference>
<dbReference type="SMART" id="SM00342">
    <property type="entry name" value="HTH_ARAC"/>
    <property type="match status" value="1"/>
</dbReference>